<evidence type="ECO:0000256" key="1">
    <source>
        <dbReference type="SAM" id="MobiDB-lite"/>
    </source>
</evidence>
<feature type="compositionally biased region" description="Acidic residues" evidence="1">
    <location>
        <begin position="10"/>
        <end position="32"/>
    </location>
</feature>
<organism evidence="2 3">
    <name type="scientific">Candidatus Berkelbacteria bacterium Licking1014_85</name>
    <dbReference type="NCBI Taxonomy" id="2017148"/>
    <lineage>
        <taxon>Bacteria</taxon>
        <taxon>Candidatus Berkelbacteria</taxon>
    </lineage>
</organism>
<evidence type="ECO:0000313" key="2">
    <source>
        <dbReference type="EMBL" id="TSC92475.1"/>
    </source>
</evidence>
<feature type="region of interest" description="Disordered" evidence="1">
    <location>
        <begin position="1"/>
        <end position="36"/>
    </location>
</feature>
<name>A0A554LHY6_9BACT</name>
<sequence length="214" mass="24120">MPELPTIENPEYEIEEMPDDDAEENDTGEIEEEKYANEDLGVDLYPSIGRAIQEFINLLSEPETIDRAFKIKEAYCLTNSPEAKRAAIKGLANCLLEGKIDYVLRIKQDLDLNEVEVQQAIGEWLGTSLSGGDFENALQILQELPKLNVDIRNLLLIMCGIVVDPYTSKLISIPSPFTIGFAIITGELTKDEMRVPYDKIKTLGINETLKRVWE</sequence>
<gene>
    <name evidence="2" type="ORF">CEN91_429</name>
</gene>
<feature type="non-terminal residue" evidence="2">
    <location>
        <position position="214"/>
    </location>
</feature>
<evidence type="ECO:0000313" key="3">
    <source>
        <dbReference type="Proteomes" id="UP000315589"/>
    </source>
</evidence>
<dbReference type="Proteomes" id="UP000315589">
    <property type="component" value="Unassembled WGS sequence"/>
</dbReference>
<dbReference type="EMBL" id="VMGI01000058">
    <property type="protein sequence ID" value="TSC92475.1"/>
    <property type="molecule type" value="Genomic_DNA"/>
</dbReference>
<protein>
    <submittedName>
        <fullName evidence="2">Uncharacterized protein</fullName>
    </submittedName>
</protein>
<reference evidence="2 3" key="1">
    <citation type="submission" date="2017-07" db="EMBL/GenBank/DDBJ databases">
        <title>Mechanisms for carbon and nitrogen cycling indicate functional differentiation within the Candidate Phyla Radiation.</title>
        <authorList>
            <person name="Danczak R.E."/>
            <person name="Johnston M.D."/>
            <person name="Kenah C."/>
            <person name="Slattery M."/>
            <person name="Wrighton K.C."/>
            <person name="Wilkins M.J."/>
        </authorList>
    </citation>
    <scope>NUCLEOTIDE SEQUENCE [LARGE SCALE GENOMIC DNA]</scope>
    <source>
        <strain evidence="2">Licking1014_85</strain>
    </source>
</reference>
<accession>A0A554LHY6</accession>
<proteinExistence type="predicted"/>
<comment type="caution">
    <text evidence="2">The sequence shown here is derived from an EMBL/GenBank/DDBJ whole genome shotgun (WGS) entry which is preliminary data.</text>
</comment>
<dbReference type="AlphaFoldDB" id="A0A554LHY6"/>